<evidence type="ECO:0000256" key="3">
    <source>
        <dbReference type="ARBA" id="ARBA00022964"/>
    </source>
</evidence>
<evidence type="ECO:0000256" key="1">
    <source>
        <dbReference type="ARBA" id="ARBA00001961"/>
    </source>
</evidence>
<keyword evidence="4" id="KW-0560">Oxidoreductase</keyword>
<dbReference type="InterPro" id="IPR036208">
    <property type="entry name" value="VHL_sf"/>
</dbReference>
<dbReference type="SMART" id="SM00702">
    <property type="entry name" value="P4Hc"/>
    <property type="match status" value="1"/>
</dbReference>
<dbReference type="GO" id="GO:0031418">
    <property type="term" value="F:L-ascorbic acid binding"/>
    <property type="evidence" value="ECO:0007669"/>
    <property type="project" value="InterPro"/>
</dbReference>
<evidence type="ECO:0000259" key="8">
    <source>
        <dbReference type="PROSITE" id="PS51471"/>
    </source>
</evidence>
<keyword evidence="2" id="KW-0479">Metal-binding</keyword>
<feature type="domain" description="Fe2OG dioxygenase" evidence="8">
    <location>
        <begin position="307"/>
        <end position="429"/>
    </location>
</feature>
<dbReference type="InterPro" id="IPR005123">
    <property type="entry name" value="Oxoglu/Fe-dep_dioxygenase_dom"/>
</dbReference>
<accession>A0A0H5R7R0</accession>
<dbReference type="PANTHER" id="PTHR10869">
    <property type="entry name" value="PROLYL 4-HYDROXYLASE ALPHA SUBUNIT"/>
    <property type="match status" value="1"/>
</dbReference>
<reference evidence="9" key="1">
    <citation type="submission" date="2015-04" db="EMBL/GenBank/DDBJ databases">
        <title>The genome sequence of the plant pathogenic Rhizarian Plasmodiophora brassicae reveals insights in its biotrophic life cycle and the origin of chitin synthesis.</title>
        <authorList>
            <person name="Schwelm A."/>
            <person name="Fogelqvist J."/>
            <person name="Knaust A."/>
            <person name="Julke S."/>
            <person name="Lilja T."/>
            <person name="Dhandapani V."/>
            <person name="Bonilla-Rosso G."/>
            <person name="Karlsson M."/>
            <person name="Shevchenko A."/>
            <person name="Choi S.R."/>
            <person name="Kim H.G."/>
            <person name="Park J.Y."/>
            <person name="Lim Y.P."/>
            <person name="Ludwig-Muller J."/>
            <person name="Dixelius C."/>
        </authorList>
    </citation>
    <scope>NUCLEOTIDE SEQUENCE</scope>
    <source>
        <tissue evidence="9">Potato root galls</tissue>
    </source>
</reference>
<evidence type="ECO:0000256" key="2">
    <source>
        <dbReference type="ARBA" id="ARBA00022723"/>
    </source>
</evidence>
<keyword evidence="5" id="KW-0408">Iron</keyword>
<dbReference type="InterPro" id="IPR006620">
    <property type="entry name" value="Pro_4_hyd_alph"/>
</dbReference>
<feature type="transmembrane region" description="Helical" evidence="7">
    <location>
        <begin position="25"/>
        <end position="47"/>
    </location>
</feature>
<organism evidence="9">
    <name type="scientific">Spongospora subterranea</name>
    <dbReference type="NCBI Taxonomy" id="70186"/>
    <lineage>
        <taxon>Eukaryota</taxon>
        <taxon>Sar</taxon>
        <taxon>Rhizaria</taxon>
        <taxon>Endomyxa</taxon>
        <taxon>Phytomyxea</taxon>
        <taxon>Plasmodiophorida</taxon>
        <taxon>Plasmodiophoridae</taxon>
        <taxon>Spongospora</taxon>
    </lineage>
</organism>
<name>A0A0H5R7R0_9EUKA</name>
<proteinExistence type="predicted"/>
<dbReference type="GO" id="GO:0005783">
    <property type="term" value="C:endoplasmic reticulum"/>
    <property type="evidence" value="ECO:0007669"/>
    <property type="project" value="TreeGrafter"/>
</dbReference>
<keyword evidence="3" id="KW-0223">Dioxygenase</keyword>
<dbReference type="InterPro" id="IPR037140">
    <property type="entry name" value="VHL_beta_dom_sf"/>
</dbReference>
<evidence type="ECO:0000256" key="4">
    <source>
        <dbReference type="ARBA" id="ARBA00023002"/>
    </source>
</evidence>
<dbReference type="PROSITE" id="PS51471">
    <property type="entry name" value="FE2OG_OXY"/>
    <property type="match status" value="1"/>
</dbReference>
<dbReference type="Gene3D" id="2.60.40.780">
    <property type="entry name" value="von Hippel-Lindau disease tumour suppressor, beta domain"/>
    <property type="match status" value="1"/>
</dbReference>
<dbReference type="InterPro" id="IPR045054">
    <property type="entry name" value="P4HA-like"/>
</dbReference>
<feature type="region of interest" description="Disordered" evidence="6">
    <location>
        <begin position="1"/>
        <end position="21"/>
    </location>
</feature>
<evidence type="ECO:0000313" key="9">
    <source>
        <dbReference type="EMBL" id="CRZ10210.1"/>
    </source>
</evidence>
<dbReference type="AlphaFoldDB" id="A0A0H5R7R0"/>
<dbReference type="EMBL" id="HACM01009768">
    <property type="protein sequence ID" value="CRZ10210.1"/>
    <property type="molecule type" value="Transcribed_RNA"/>
</dbReference>
<keyword evidence="7" id="KW-1133">Transmembrane helix</keyword>
<dbReference type="PANTHER" id="PTHR10869:SF246">
    <property type="entry name" value="TRANSMEMBRANE PROLYL 4-HYDROXYLASE"/>
    <property type="match status" value="1"/>
</dbReference>
<dbReference type="Gene3D" id="2.60.120.620">
    <property type="entry name" value="q2cbj1_9rhob like domain"/>
    <property type="match status" value="1"/>
</dbReference>
<dbReference type="InterPro" id="IPR044862">
    <property type="entry name" value="Pro_4_hyd_alph_FE2OG_OXY"/>
</dbReference>
<dbReference type="GO" id="GO:0005506">
    <property type="term" value="F:iron ion binding"/>
    <property type="evidence" value="ECO:0007669"/>
    <property type="project" value="InterPro"/>
</dbReference>
<dbReference type="Pfam" id="PF13640">
    <property type="entry name" value="2OG-FeII_Oxy_3"/>
    <property type="match status" value="1"/>
</dbReference>
<dbReference type="SUPFAM" id="SSF49468">
    <property type="entry name" value="VHL"/>
    <property type="match status" value="1"/>
</dbReference>
<protein>
    <recommendedName>
        <fullName evidence="8">Fe2OG dioxygenase domain-containing protein</fullName>
    </recommendedName>
</protein>
<evidence type="ECO:0000256" key="5">
    <source>
        <dbReference type="ARBA" id="ARBA00023004"/>
    </source>
</evidence>
<sequence>MTAKTIDSTSEGNQQNSTGPKNNRLFVKVSVVVALLSIIAVIALQYIGYYTRKESFGDEQKLVLSPNEMTPEPMSKEGFIPVHVDFTNKHEEDMDLYWANGNGTEVKMDTIAPNNSKQFNSYVGHVWVWRVSSTQEYVRSSIIDSTQATNSYSRYESDFHETYAKEHGFDWINVYPRGPVNKWIPDPVNIGYETKRLVSPAKYTKEGGLPDQSSTTVLNMKTMSTSPKIFLIEEFLSEDECDHIIQEAIDLGDMKRSGVKTTGEHIPSRTSTNTWIAADKSEIVENVFKRGFSVMKLPFNKDSWKNHSESLQVLLYDVSQEYQPHDDFFKPSEYPTYRTVQQGNNRYATLFLYLSDVEGGGETVFPRFNGEYSEDACTDENGFRVKPKKGNAALFFSMLPDGNLDQNALHGGCPVITGKKWAANFWFWDESAAEI</sequence>
<keyword evidence="7" id="KW-0812">Transmembrane</keyword>
<evidence type="ECO:0000256" key="6">
    <source>
        <dbReference type="SAM" id="MobiDB-lite"/>
    </source>
</evidence>
<comment type="cofactor">
    <cofactor evidence="1">
        <name>L-ascorbate</name>
        <dbReference type="ChEBI" id="CHEBI:38290"/>
    </cofactor>
</comment>
<evidence type="ECO:0000256" key="7">
    <source>
        <dbReference type="SAM" id="Phobius"/>
    </source>
</evidence>
<keyword evidence="7" id="KW-0472">Membrane</keyword>
<dbReference type="GO" id="GO:0004656">
    <property type="term" value="F:procollagen-proline 4-dioxygenase activity"/>
    <property type="evidence" value="ECO:0007669"/>
    <property type="project" value="TreeGrafter"/>
</dbReference>